<evidence type="ECO:0000256" key="1">
    <source>
        <dbReference type="SAM" id="MobiDB-lite"/>
    </source>
</evidence>
<accession>A0A6G1BRG2</accession>
<evidence type="ECO:0000313" key="2">
    <source>
        <dbReference type="EMBL" id="KAF0890341.1"/>
    </source>
</evidence>
<name>A0A6G1BRG2_9ORYZ</name>
<gene>
    <name evidence="2" type="ORF">E2562_002741</name>
</gene>
<comment type="caution">
    <text evidence="2">The sequence shown here is derived from an EMBL/GenBank/DDBJ whole genome shotgun (WGS) entry which is preliminary data.</text>
</comment>
<evidence type="ECO:0000313" key="3">
    <source>
        <dbReference type="Proteomes" id="UP000479710"/>
    </source>
</evidence>
<proteinExistence type="predicted"/>
<sequence length="109" mass="11601">MALLVSHVNDDSGAAPGSSTADVDQPSVIQGSPDLMGAYRRRTDQRKSSRATVRPATELGTVAPSIMRGRLGRGRADPQPARPWRGGSMIGEEQGLTDDLRPNLRSHGP</sequence>
<keyword evidence="3" id="KW-1185">Reference proteome</keyword>
<feature type="compositionally biased region" description="Polar residues" evidence="1">
    <location>
        <begin position="17"/>
        <end position="30"/>
    </location>
</feature>
<protein>
    <submittedName>
        <fullName evidence="2">Uncharacterized protein</fullName>
    </submittedName>
</protein>
<reference evidence="2 3" key="1">
    <citation type="submission" date="2019-11" db="EMBL/GenBank/DDBJ databases">
        <title>Whole genome sequence of Oryza granulata.</title>
        <authorList>
            <person name="Li W."/>
        </authorList>
    </citation>
    <scope>NUCLEOTIDE SEQUENCE [LARGE SCALE GENOMIC DNA]</scope>
    <source>
        <strain evidence="3">cv. Menghai</strain>
        <tissue evidence="2">Leaf</tissue>
    </source>
</reference>
<dbReference type="AlphaFoldDB" id="A0A6G1BRG2"/>
<dbReference type="Proteomes" id="UP000479710">
    <property type="component" value="Unassembled WGS sequence"/>
</dbReference>
<organism evidence="2 3">
    <name type="scientific">Oryza meyeriana var. granulata</name>
    <dbReference type="NCBI Taxonomy" id="110450"/>
    <lineage>
        <taxon>Eukaryota</taxon>
        <taxon>Viridiplantae</taxon>
        <taxon>Streptophyta</taxon>
        <taxon>Embryophyta</taxon>
        <taxon>Tracheophyta</taxon>
        <taxon>Spermatophyta</taxon>
        <taxon>Magnoliopsida</taxon>
        <taxon>Liliopsida</taxon>
        <taxon>Poales</taxon>
        <taxon>Poaceae</taxon>
        <taxon>BOP clade</taxon>
        <taxon>Oryzoideae</taxon>
        <taxon>Oryzeae</taxon>
        <taxon>Oryzinae</taxon>
        <taxon>Oryza</taxon>
        <taxon>Oryza meyeriana</taxon>
    </lineage>
</organism>
<dbReference type="EMBL" id="SPHZ02000011">
    <property type="protein sequence ID" value="KAF0890341.1"/>
    <property type="molecule type" value="Genomic_DNA"/>
</dbReference>
<feature type="region of interest" description="Disordered" evidence="1">
    <location>
        <begin position="1"/>
        <end position="109"/>
    </location>
</feature>